<name>A0A3M7QDY9_BRAPC</name>
<evidence type="ECO:0000313" key="1">
    <source>
        <dbReference type="EMBL" id="RNA09646.1"/>
    </source>
</evidence>
<dbReference type="AlphaFoldDB" id="A0A3M7QDY9"/>
<reference evidence="1 2" key="1">
    <citation type="journal article" date="2018" name="Sci. Rep.">
        <title>Genomic signatures of local adaptation to the degree of environmental predictability in rotifers.</title>
        <authorList>
            <person name="Franch-Gras L."/>
            <person name="Hahn C."/>
            <person name="Garcia-Roger E.M."/>
            <person name="Carmona M.J."/>
            <person name="Serra M."/>
            <person name="Gomez A."/>
        </authorList>
    </citation>
    <scope>NUCLEOTIDE SEQUENCE [LARGE SCALE GENOMIC DNA]</scope>
    <source>
        <strain evidence="1">HYR1</strain>
    </source>
</reference>
<dbReference type="EMBL" id="REGN01006417">
    <property type="protein sequence ID" value="RNA09646.1"/>
    <property type="molecule type" value="Genomic_DNA"/>
</dbReference>
<accession>A0A3M7QDY9</accession>
<organism evidence="1 2">
    <name type="scientific">Brachionus plicatilis</name>
    <name type="common">Marine rotifer</name>
    <name type="synonym">Brachionus muelleri</name>
    <dbReference type="NCBI Taxonomy" id="10195"/>
    <lineage>
        <taxon>Eukaryota</taxon>
        <taxon>Metazoa</taxon>
        <taxon>Spiralia</taxon>
        <taxon>Gnathifera</taxon>
        <taxon>Rotifera</taxon>
        <taxon>Eurotatoria</taxon>
        <taxon>Monogononta</taxon>
        <taxon>Pseudotrocha</taxon>
        <taxon>Ploima</taxon>
        <taxon>Brachionidae</taxon>
        <taxon>Brachionus</taxon>
    </lineage>
</organism>
<gene>
    <name evidence="1" type="ORF">BpHYR1_004178</name>
</gene>
<evidence type="ECO:0000313" key="2">
    <source>
        <dbReference type="Proteomes" id="UP000276133"/>
    </source>
</evidence>
<comment type="caution">
    <text evidence="1">The sequence shown here is derived from an EMBL/GenBank/DDBJ whole genome shotgun (WGS) entry which is preliminary data.</text>
</comment>
<dbReference type="Proteomes" id="UP000276133">
    <property type="component" value="Unassembled WGS sequence"/>
</dbReference>
<keyword evidence="2" id="KW-1185">Reference proteome</keyword>
<protein>
    <submittedName>
        <fullName evidence="1">Uncharacterized protein</fullName>
    </submittedName>
</protein>
<sequence>MHCLYCSLCCIQMDRLDSLSGRWMDSQ</sequence>
<proteinExistence type="predicted"/>